<keyword evidence="1" id="KW-0812">Transmembrane</keyword>
<dbReference type="EMBL" id="CP021111">
    <property type="protein sequence ID" value="ARP93133.1"/>
    <property type="molecule type" value="Genomic_DNA"/>
</dbReference>
<accession>A0A1W6Z6W6</accession>
<dbReference type="STRING" id="463040.CAL15_01270"/>
<keyword evidence="1" id="KW-1133">Transmembrane helix</keyword>
<evidence type="ECO:0000256" key="1">
    <source>
        <dbReference type="SAM" id="Phobius"/>
    </source>
</evidence>
<evidence type="ECO:0000313" key="2">
    <source>
        <dbReference type="EMBL" id="ARP93133.1"/>
    </source>
</evidence>
<proteinExistence type="predicted"/>
<evidence type="ECO:0000313" key="3">
    <source>
        <dbReference type="Proteomes" id="UP000194161"/>
    </source>
</evidence>
<dbReference type="RefSeq" id="WP_086076970.1">
    <property type="nucleotide sequence ID" value="NZ_CP021111.1"/>
</dbReference>
<organism evidence="2 3">
    <name type="scientific">Bordetella genomosp. 13</name>
    <dbReference type="NCBI Taxonomy" id="463040"/>
    <lineage>
        <taxon>Bacteria</taxon>
        <taxon>Pseudomonadati</taxon>
        <taxon>Pseudomonadota</taxon>
        <taxon>Betaproteobacteria</taxon>
        <taxon>Burkholderiales</taxon>
        <taxon>Alcaligenaceae</taxon>
        <taxon>Bordetella</taxon>
    </lineage>
</organism>
<sequence>MDTSPISAGDAATVLSAIAATIAIVVAYQVYLGQKQLLQRQLLVPLWDHVAALKSIDPVRPVTYDIIKTVNTLELVARCCEREMIDANIIKRTFGDQFVTHYEDVQRCHRIPGLLQDGNTLLKQNKAATDFYNALLNERVSYRRAA</sequence>
<dbReference type="KEGG" id="bgm:CAL15_01270"/>
<gene>
    <name evidence="2" type="ORF">CAL15_01270</name>
</gene>
<dbReference type="OrthoDB" id="9181730at2"/>
<name>A0A1W6Z6W6_9BORD</name>
<keyword evidence="1" id="KW-0472">Membrane</keyword>
<evidence type="ECO:0008006" key="4">
    <source>
        <dbReference type="Google" id="ProtNLM"/>
    </source>
</evidence>
<protein>
    <recommendedName>
        <fullName evidence="4">DUF4760 domain-containing protein</fullName>
    </recommendedName>
</protein>
<dbReference type="AlphaFoldDB" id="A0A1W6Z6W6"/>
<keyword evidence="3" id="KW-1185">Reference proteome</keyword>
<reference evidence="2 3" key="1">
    <citation type="submission" date="2017-05" db="EMBL/GenBank/DDBJ databases">
        <title>Complete and WGS of Bordetella genogroups.</title>
        <authorList>
            <person name="Spilker T."/>
            <person name="LiPuma J."/>
        </authorList>
    </citation>
    <scope>NUCLEOTIDE SEQUENCE [LARGE SCALE GENOMIC DNA]</scope>
    <source>
        <strain evidence="2 3">AU7206</strain>
    </source>
</reference>
<feature type="transmembrane region" description="Helical" evidence="1">
    <location>
        <begin position="12"/>
        <end position="32"/>
    </location>
</feature>
<dbReference type="Proteomes" id="UP000194161">
    <property type="component" value="Chromosome"/>
</dbReference>